<dbReference type="EMBL" id="JAFLNL010000006">
    <property type="protein sequence ID" value="MBO0354768.1"/>
    <property type="molecule type" value="Genomic_DNA"/>
</dbReference>
<accession>A0ABS3G5S1</accession>
<protein>
    <submittedName>
        <fullName evidence="1">Uncharacterized protein</fullName>
    </submittedName>
</protein>
<gene>
    <name evidence="1" type="ORF">J0656_12145</name>
</gene>
<name>A0ABS3G5S1_9FLAO</name>
<sequence>MKSFKVPLFRFPAFTFFSFYKKKIERVMVLDLEADLKYFNTNTSKNSTFTLEPNVLQLVIPKGKQVLGSVKFEVCFEDSSLLTTVFPPSHKTVVIN</sequence>
<evidence type="ECO:0000313" key="2">
    <source>
        <dbReference type="Proteomes" id="UP000664044"/>
    </source>
</evidence>
<organism evidence="1 2">
    <name type="scientific">Flagellimonas aurea</name>
    <dbReference type="NCBI Taxonomy" id="2915619"/>
    <lineage>
        <taxon>Bacteria</taxon>
        <taxon>Pseudomonadati</taxon>
        <taxon>Bacteroidota</taxon>
        <taxon>Flavobacteriia</taxon>
        <taxon>Flavobacteriales</taxon>
        <taxon>Flavobacteriaceae</taxon>
        <taxon>Flagellimonas</taxon>
    </lineage>
</organism>
<evidence type="ECO:0000313" key="1">
    <source>
        <dbReference type="EMBL" id="MBO0354768.1"/>
    </source>
</evidence>
<proteinExistence type="predicted"/>
<dbReference type="RefSeq" id="WP_207034171.1">
    <property type="nucleotide sequence ID" value="NZ_JAFLNL010000006.1"/>
</dbReference>
<comment type="caution">
    <text evidence="1">The sequence shown here is derived from an EMBL/GenBank/DDBJ whole genome shotgun (WGS) entry which is preliminary data.</text>
</comment>
<reference evidence="1 2" key="1">
    <citation type="submission" date="2021-03" db="EMBL/GenBank/DDBJ databases">
        <title>Muricauda lutimaris sp. nov. and Muricauda ruestringensis sp. nov, two marine members of the Flavobacteriaceae isolated from deep sea sediments of Western Pacific.</title>
        <authorList>
            <person name="Zhao S."/>
            <person name="Liu R."/>
        </authorList>
    </citation>
    <scope>NUCLEOTIDE SEQUENCE [LARGE SCALE GENOMIC DNA]</scope>
    <source>
        <strain evidence="1 2">BC31-1-A7</strain>
    </source>
</reference>
<dbReference type="Proteomes" id="UP000664044">
    <property type="component" value="Unassembled WGS sequence"/>
</dbReference>
<keyword evidence="2" id="KW-1185">Reference proteome</keyword>